<comment type="caution">
    <text evidence="3">The sequence shown here is derived from an EMBL/GenBank/DDBJ whole genome shotgun (WGS) entry which is preliminary data.</text>
</comment>
<feature type="transmembrane region" description="Helical" evidence="1">
    <location>
        <begin position="190"/>
        <end position="210"/>
    </location>
</feature>
<name>A0A3R8LKZ7_9FIRM</name>
<evidence type="ECO:0000313" key="3">
    <source>
        <dbReference type="EMBL" id="RRK35568.1"/>
    </source>
</evidence>
<dbReference type="GO" id="GO:0008237">
    <property type="term" value="F:metallopeptidase activity"/>
    <property type="evidence" value="ECO:0007669"/>
    <property type="project" value="UniProtKB-KW"/>
</dbReference>
<dbReference type="EMBL" id="RHJS01000002">
    <property type="protein sequence ID" value="RRK35568.1"/>
    <property type="molecule type" value="Genomic_DNA"/>
</dbReference>
<feature type="transmembrane region" description="Helical" evidence="1">
    <location>
        <begin position="131"/>
        <end position="155"/>
    </location>
</feature>
<reference evidence="3" key="1">
    <citation type="submission" date="2018-10" db="EMBL/GenBank/DDBJ databases">
        <title>Schaedlerella arabinophila gen. nov. sp. nov., isolated from the mouse intestinal tract and comparative analysis with the genome of the closely related altered Schaedler flora strain ASF502.</title>
        <authorList>
            <person name="Miyake S."/>
            <person name="Soh M."/>
            <person name="Seedorf H."/>
        </authorList>
    </citation>
    <scope>NUCLEOTIDE SEQUENCE [LARGE SCALE GENOMIC DNA]</scope>
    <source>
        <strain evidence="3">DSM 106076</strain>
    </source>
</reference>
<protein>
    <submittedName>
        <fullName evidence="3">CPBP family intramembrane metalloprotease</fullName>
    </submittedName>
</protein>
<keyword evidence="1" id="KW-0812">Transmembrane</keyword>
<evidence type="ECO:0000256" key="1">
    <source>
        <dbReference type="SAM" id="Phobius"/>
    </source>
</evidence>
<sequence length="211" mass="23751">MELVISSITTMFVNLILFSSVPAAWWFFRHRKEEGFFQWVGLYKPQLKTKWYVLLAFAVLYYFFYNFDFTQFIDPKTLEYIEDSSSISGNVFAGIGAAAILPAFIQNFIANGVAEEILYRGFLCKRFCSKAGIVKGVLLQAVLFGLMHNILYVIAGLDVGLWYHTLVFIFTGMGALLLGCLNEKLFNGSILPSILLHGTGNFIVSMLVAFS</sequence>
<keyword evidence="1" id="KW-1133">Transmembrane helix</keyword>
<keyword evidence="1" id="KW-0472">Membrane</keyword>
<organism evidence="3 4">
    <name type="scientific">Schaedlerella arabinosiphila</name>
    <dbReference type="NCBI Taxonomy" id="2044587"/>
    <lineage>
        <taxon>Bacteria</taxon>
        <taxon>Bacillati</taxon>
        <taxon>Bacillota</taxon>
        <taxon>Clostridia</taxon>
        <taxon>Lachnospirales</taxon>
        <taxon>Lachnospiraceae</taxon>
        <taxon>Schaedlerella</taxon>
    </lineage>
</organism>
<keyword evidence="3" id="KW-0482">Metalloprotease</keyword>
<keyword evidence="3" id="KW-0645">Protease</keyword>
<feature type="transmembrane region" description="Helical" evidence="1">
    <location>
        <begin position="161"/>
        <end position="178"/>
    </location>
</feature>
<feature type="domain" description="CAAX prenyl protease 2/Lysostaphin resistance protein A-like" evidence="2">
    <location>
        <begin position="100"/>
        <end position="203"/>
    </location>
</feature>
<dbReference type="AlphaFoldDB" id="A0A3R8LKZ7"/>
<keyword evidence="3" id="KW-0378">Hydrolase</keyword>
<evidence type="ECO:0000313" key="4">
    <source>
        <dbReference type="Proteomes" id="UP000274920"/>
    </source>
</evidence>
<feature type="transmembrane region" description="Helical" evidence="1">
    <location>
        <begin position="6"/>
        <end position="28"/>
    </location>
</feature>
<dbReference type="Pfam" id="PF02517">
    <property type="entry name" value="Rce1-like"/>
    <property type="match status" value="1"/>
</dbReference>
<evidence type="ECO:0000259" key="2">
    <source>
        <dbReference type="Pfam" id="PF02517"/>
    </source>
</evidence>
<dbReference type="Proteomes" id="UP000274920">
    <property type="component" value="Unassembled WGS sequence"/>
</dbReference>
<accession>A0A3R8LKZ7</accession>
<dbReference type="InterPro" id="IPR003675">
    <property type="entry name" value="Rce1/LyrA-like_dom"/>
</dbReference>
<dbReference type="GO" id="GO:0080120">
    <property type="term" value="P:CAAX-box protein maturation"/>
    <property type="evidence" value="ECO:0007669"/>
    <property type="project" value="UniProtKB-ARBA"/>
</dbReference>
<feature type="transmembrane region" description="Helical" evidence="1">
    <location>
        <begin position="87"/>
        <end position="110"/>
    </location>
</feature>
<feature type="transmembrane region" description="Helical" evidence="1">
    <location>
        <begin position="49"/>
        <end position="67"/>
    </location>
</feature>
<dbReference type="GO" id="GO:0006508">
    <property type="term" value="P:proteolysis"/>
    <property type="evidence" value="ECO:0007669"/>
    <property type="project" value="UniProtKB-KW"/>
</dbReference>
<keyword evidence="4" id="KW-1185">Reference proteome</keyword>
<gene>
    <name evidence="3" type="ORF">EBB54_28425</name>
</gene>
<proteinExistence type="predicted"/>
<dbReference type="GO" id="GO:0004175">
    <property type="term" value="F:endopeptidase activity"/>
    <property type="evidence" value="ECO:0007669"/>
    <property type="project" value="UniProtKB-ARBA"/>
</dbReference>